<dbReference type="PROSITE" id="PS00092">
    <property type="entry name" value="N6_MTASE"/>
    <property type="match status" value="1"/>
</dbReference>
<dbReference type="Pfam" id="PF07669">
    <property type="entry name" value="Eco57I"/>
    <property type="match status" value="1"/>
</dbReference>
<reference evidence="8" key="1">
    <citation type="submission" date="2018-04" db="EMBL/GenBank/DDBJ databases">
        <authorList>
            <person name="Cornet L."/>
        </authorList>
    </citation>
    <scope>NUCLEOTIDE SEQUENCE [LARGE SCALE GENOMIC DNA]</scope>
</reference>
<dbReference type="EC" id="2.1.1.72" evidence="1"/>
<name>A0A2W4TX01_9CYAN</name>
<keyword evidence="2" id="KW-0489">Methyltransferase</keyword>
<dbReference type="EMBL" id="QBMC01000193">
    <property type="protein sequence ID" value="PZO11270.1"/>
    <property type="molecule type" value="Genomic_DNA"/>
</dbReference>
<dbReference type="InterPro" id="IPR011639">
    <property type="entry name" value="MethylTrfase_TaqI-like_dom"/>
</dbReference>
<dbReference type="InterPro" id="IPR002052">
    <property type="entry name" value="DNA_methylase_N6_adenine_CS"/>
</dbReference>
<evidence type="ECO:0000256" key="5">
    <source>
        <dbReference type="ARBA" id="ARBA00047942"/>
    </source>
</evidence>
<proteinExistence type="predicted"/>
<dbReference type="PANTHER" id="PTHR33841">
    <property type="entry name" value="DNA METHYLTRANSFERASE YEEA-RELATED"/>
    <property type="match status" value="1"/>
</dbReference>
<dbReference type="GO" id="GO:0003676">
    <property type="term" value="F:nucleic acid binding"/>
    <property type="evidence" value="ECO:0007669"/>
    <property type="project" value="InterPro"/>
</dbReference>
<dbReference type="GO" id="GO:0009007">
    <property type="term" value="F:site-specific DNA-methyltransferase (adenine-specific) activity"/>
    <property type="evidence" value="ECO:0007669"/>
    <property type="project" value="UniProtKB-EC"/>
</dbReference>
<evidence type="ECO:0000256" key="3">
    <source>
        <dbReference type="ARBA" id="ARBA00022679"/>
    </source>
</evidence>
<organism evidence="7 8">
    <name type="scientific">Leptolyngbya foveolarum</name>
    <dbReference type="NCBI Taxonomy" id="47253"/>
    <lineage>
        <taxon>Bacteria</taxon>
        <taxon>Bacillati</taxon>
        <taxon>Cyanobacteriota</taxon>
        <taxon>Cyanophyceae</taxon>
        <taxon>Leptolyngbyales</taxon>
        <taxon>Leptolyngbyaceae</taxon>
        <taxon>Leptolyngbya group</taxon>
        <taxon>Leptolyngbya</taxon>
    </lineage>
</organism>
<keyword evidence="4" id="KW-0949">S-adenosyl-L-methionine</keyword>
<reference evidence="7 8" key="2">
    <citation type="submission" date="2018-06" db="EMBL/GenBank/DDBJ databases">
        <title>Metagenomic assembly of (sub)arctic Cyanobacteria and their associated microbiome from non-axenic cultures.</title>
        <authorList>
            <person name="Baurain D."/>
        </authorList>
    </citation>
    <scope>NUCLEOTIDE SEQUENCE [LARGE SCALE GENOMIC DNA]</scope>
    <source>
        <strain evidence="7">ULC129bin1</strain>
    </source>
</reference>
<accession>A0A2W4TX01</accession>
<dbReference type="PRINTS" id="PR00507">
    <property type="entry name" value="N12N6MTFRASE"/>
</dbReference>
<comment type="caution">
    <text evidence="7">The sequence shown here is derived from an EMBL/GenBank/DDBJ whole genome shotgun (WGS) entry which is preliminary data.</text>
</comment>
<dbReference type="Gene3D" id="3.40.50.150">
    <property type="entry name" value="Vaccinia Virus protein VP39"/>
    <property type="match status" value="2"/>
</dbReference>
<evidence type="ECO:0000256" key="4">
    <source>
        <dbReference type="ARBA" id="ARBA00022691"/>
    </source>
</evidence>
<dbReference type="GO" id="GO:0032259">
    <property type="term" value="P:methylation"/>
    <property type="evidence" value="ECO:0007669"/>
    <property type="project" value="UniProtKB-KW"/>
</dbReference>
<protein>
    <recommendedName>
        <fullName evidence="1">site-specific DNA-methyltransferase (adenine-specific)</fullName>
        <ecNumber evidence="1">2.1.1.72</ecNumber>
    </recommendedName>
</protein>
<sequence>MVLKGIANVNEFYSAHYLSAILAGDLKTFVKLKADQREALKLEQLEALTDESVVLEEEADDQASVKSLGSLRQDYFRLKDTLLGRLEPSEKLACQREFFQKLLEILGYDWRPQVKSMESGYALPVVAEVDRRDGLWVMEGFNESGEPSDVLSLGLSPLQYAGLPVAYEDSQVTADDTLEDLLTMAVFAQELPPRWVILLSVDQIVLIERHKWSASRLLRFDLEKLLQEKDPSALLAADTLLHCGHICPKEGSALLDELDENSHRHAYSVSEDLKFALRQAIELLGNEAMRYRREVQRKRVYSSSVQQAQGKSEINPDQLKAECLRYVYRLLFIFYIEARPELGYAPMGSDIYREGYSLEGLRDLEQTELTTSADENGHYINICIQRLFDLLWQGYPVLKEKQLDLSAVQSSVVYDTFHLPALKSHLFDPRRTPMLNGVKFSNQVLRQVLELMSLSRLGKGKRRGRISYAQLGVNQLGEVYEGLLSLSAFFAEEDLYEVKPAKEAAVRSELEVGYFVPKARLDEFKPEELVADPETGETPRKHEKGSFLFRLKGRDRKKSASYYTPQSLTQCLVKYALKELLADKSADDILALTVCEPAMGSAAFLNEVIDQLSEAYLELKQRELDERIPHERVAIERQKVKMWLADRAVFGIDKNPIAMELAEVSLWLNSIYGDPEDAQRVFVPWFGLQLHCGNSLIGARRQVYERRQVTGSKKAKATWHESEPTRIPLDQDLPEGGIFHFLLGDPGMANYTDKVIKEMEPEAIAQIREWQKGFAKSELTSEQADYAARLSLRIHALWLDYTHDLAQIRARTSDYLAVWGQEGCDVAAGQAVPLDQKDKIHEQEKLSQGILNATPYRRLKLVMDYWCALWFWPIAEAELLPTTEEFLQEVGAILGETEMVMPSQAELPLFPETQTEDSIQTILEKHKFVNLTQLKRFSPRIRLVDEIAEQQRFFHWELEFADIFYERGGFDLMVGNPPWVKVEWQEGGILGDYNPMLELRKFSASKLAIERENLFATYPGLQADYLQEFEEADGTQRFLGAKQNYSVLKGIKSNLYKCFLPQAWTFLNLEGALGFLHPEGVYDESKGGFLRQEIYKILKSHFQFSNELNLFKDVDHHAKFSINIHSKSRNDLKTPINFDHISNLYTPKTVDECFESSTSYIIPGIKNDKGEWETAGHSQRVARVGLETLSLFSSLYDSQSTKAEEARLPALHAKNLVSVLQKFSQENQRLEDIDSSYWATVMFDETKAQKDRTIRRSTQFPESSRELILSGPHFFAGNPLNKTPREVCELNSHYDVLDLTTLPNDYLPRTNYVPDCDPVEYQRRTPTVPWGTQQPVTEFYRVVSREMLSQSGERTFIPMLLPKEVGHINTCIATCFQEQINTIDYLAMGVSIPVDFFVKTTGMGHANQNILRLLPLTPESFALKSALRIRTLTLNCLTTHYAPLWADTFSPTFTTDTWSKPNDPRLNPTFFTHLTPT</sequence>
<dbReference type="PANTHER" id="PTHR33841:SF1">
    <property type="entry name" value="DNA METHYLTRANSFERASE A"/>
    <property type="match status" value="1"/>
</dbReference>
<dbReference type="Proteomes" id="UP000249354">
    <property type="component" value="Unassembled WGS sequence"/>
</dbReference>
<evidence type="ECO:0000256" key="2">
    <source>
        <dbReference type="ARBA" id="ARBA00022603"/>
    </source>
</evidence>
<comment type="catalytic activity">
    <reaction evidence="5">
        <text>a 2'-deoxyadenosine in DNA + S-adenosyl-L-methionine = an N(6)-methyl-2'-deoxyadenosine in DNA + S-adenosyl-L-homocysteine + H(+)</text>
        <dbReference type="Rhea" id="RHEA:15197"/>
        <dbReference type="Rhea" id="RHEA-COMP:12418"/>
        <dbReference type="Rhea" id="RHEA-COMP:12419"/>
        <dbReference type="ChEBI" id="CHEBI:15378"/>
        <dbReference type="ChEBI" id="CHEBI:57856"/>
        <dbReference type="ChEBI" id="CHEBI:59789"/>
        <dbReference type="ChEBI" id="CHEBI:90615"/>
        <dbReference type="ChEBI" id="CHEBI:90616"/>
        <dbReference type="EC" id="2.1.1.72"/>
    </reaction>
</comment>
<dbReference type="InterPro" id="IPR029063">
    <property type="entry name" value="SAM-dependent_MTases_sf"/>
</dbReference>
<keyword evidence="3" id="KW-0808">Transferase</keyword>
<feature type="domain" description="Type II methyltransferase M.TaqI-like" evidence="6">
    <location>
        <begin position="649"/>
        <end position="983"/>
    </location>
</feature>
<evidence type="ECO:0000256" key="1">
    <source>
        <dbReference type="ARBA" id="ARBA00011900"/>
    </source>
</evidence>
<evidence type="ECO:0000259" key="6">
    <source>
        <dbReference type="Pfam" id="PF07669"/>
    </source>
</evidence>
<dbReference type="SUPFAM" id="SSF53335">
    <property type="entry name" value="S-adenosyl-L-methionine-dependent methyltransferases"/>
    <property type="match status" value="1"/>
</dbReference>
<evidence type="ECO:0000313" key="8">
    <source>
        <dbReference type="Proteomes" id="UP000249354"/>
    </source>
</evidence>
<gene>
    <name evidence="7" type="ORF">DCF25_19700</name>
</gene>
<feature type="non-terminal residue" evidence="7">
    <location>
        <position position="1477"/>
    </location>
</feature>
<dbReference type="GO" id="GO:0006304">
    <property type="term" value="P:DNA modification"/>
    <property type="evidence" value="ECO:0007669"/>
    <property type="project" value="InterPro"/>
</dbReference>
<evidence type="ECO:0000313" key="7">
    <source>
        <dbReference type="EMBL" id="PZO11270.1"/>
    </source>
</evidence>
<dbReference type="InterPro" id="IPR050953">
    <property type="entry name" value="N4_N6_ade-DNA_methylase"/>
</dbReference>